<proteinExistence type="predicted"/>
<protein>
    <submittedName>
        <fullName evidence="2">Uncharacterized protein</fullName>
    </submittedName>
</protein>
<feature type="transmembrane region" description="Helical" evidence="1">
    <location>
        <begin position="65"/>
        <end position="84"/>
    </location>
</feature>
<evidence type="ECO:0000256" key="1">
    <source>
        <dbReference type="SAM" id="Phobius"/>
    </source>
</evidence>
<feature type="transmembrane region" description="Helical" evidence="1">
    <location>
        <begin position="100"/>
        <end position="119"/>
    </location>
</feature>
<evidence type="ECO:0000313" key="2">
    <source>
        <dbReference type="EMBL" id="KIW88655.1"/>
    </source>
</evidence>
<name>A0A0D2HCL9_CLAB1</name>
<reference evidence="2" key="1">
    <citation type="submission" date="2015-01" db="EMBL/GenBank/DDBJ databases">
        <title>The Genome Sequence of Cladophialophora bantiana CBS 173.52.</title>
        <authorList>
            <consortium name="The Broad Institute Genomics Platform"/>
            <person name="Cuomo C."/>
            <person name="de Hoog S."/>
            <person name="Gorbushina A."/>
            <person name="Stielow B."/>
            <person name="Teixiera M."/>
            <person name="Abouelleil A."/>
            <person name="Chapman S.B."/>
            <person name="Priest M."/>
            <person name="Young S.K."/>
            <person name="Wortman J."/>
            <person name="Nusbaum C."/>
            <person name="Birren B."/>
        </authorList>
    </citation>
    <scope>NUCLEOTIDE SEQUENCE [LARGE SCALE GENOMIC DNA]</scope>
    <source>
        <strain evidence="2">CBS 173.52</strain>
    </source>
</reference>
<dbReference type="AlphaFoldDB" id="A0A0D2HCL9"/>
<keyword evidence="1" id="KW-0812">Transmembrane</keyword>
<dbReference type="HOGENOM" id="CLU_132169_1_1_1"/>
<sequence length="122" mass="12995">MTTKSHRLARLIGPALVTISLTESFNAHIWATSSAPTIFLNGSVIFVSGLAIAQNHNVWCRSWPVLVTLAGWGGVTLGLMRMLVPERVLESVKRAEAGDVRMAAMVVAAFGAVLSLFGYSGP</sequence>
<dbReference type="RefSeq" id="XP_016615324.1">
    <property type="nucleotide sequence ID" value="XM_016768417.1"/>
</dbReference>
<organism evidence="2">
    <name type="scientific">Cladophialophora bantiana (strain ATCC 10958 / CBS 173.52 / CDC B-1940 / NIH 8579)</name>
    <name type="common">Xylohypha bantiana</name>
    <dbReference type="NCBI Taxonomy" id="1442370"/>
    <lineage>
        <taxon>Eukaryota</taxon>
        <taxon>Fungi</taxon>
        <taxon>Dikarya</taxon>
        <taxon>Ascomycota</taxon>
        <taxon>Pezizomycotina</taxon>
        <taxon>Eurotiomycetes</taxon>
        <taxon>Chaetothyriomycetidae</taxon>
        <taxon>Chaetothyriales</taxon>
        <taxon>Herpotrichiellaceae</taxon>
        <taxon>Cladophialophora</taxon>
    </lineage>
</organism>
<dbReference type="OrthoDB" id="4140444at2759"/>
<dbReference type="EMBL" id="KN846998">
    <property type="protein sequence ID" value="KIW88655.1"/>
    <property type="molecule type" value="Genomic_DNA"/>
</dbReference>
<gene>
    <name evidence="2" type="ORF">Z519_10701</name>
</gene>
<keyword evidence="1" id="KW-1133">Transmembrane helix</keyword>
<keyword evidence="1" id="KW-0472">Membrane</keyword>
<accession>A0A0D2HCL9</accession>
<dbReference type="GeneID" id="27703629"/>
<feature type="transmembrane region" description="Helical" evidence="1">
    <location>
        <begin position="34"/>
        <end position="53"/>
    </location>
</feature>